<dbReference type="AlphaFoldDB" id="A0A8J7RLZ6"/>
<evidence type="ECO:0000256" key="1">
    <source>
        <dbReference type="SAM" id="MobiDB-lite"/>
    </source>
</evidence>
<dbReference type="RefSeq" id="WP_210513281.1">
    <property type="nucleotide sequence ID" value="NZ_JAFIDN010000015.1"/>
</dbReference>
<gene>
    <name evidence="2" type="ORF">NATSA_14185</name>
</gene>
<organism evidence="2 3">
    <name type="scientific">Natronogracilivirga saccharolytica</name>
    <dbReference type="NCBI Taxonomy" id="2812953"/>
    <lineage>
        <taxon>Bacteria</taxon>
        <taxon>Pseudomonadati</taxon>
        <taxon>Balneolota</taxon>
        <taxon>Balneolia</taxon>
        <taxon>Balneolales</taxon>
        <taxon>Cyclonatronaceae</taxon>
        <taxon>Natronogracilivirga</taxon>
    </lineage>
</organism>
<sequence length="59" mass="6595">MDAKFTSDEYVLNGTLIPDFLLFKTATGNRITPRRLLPDQPSPQGLLTVFNGLDDARED</sequence>
<reference evidence="2" key="1">
    <citation type="submission" date="2021-02" db="EMBL/GenBank/DDBJ databases">
        <title>Natronogracilivirga saccharolytica gen. nov. sp. nov. a new anaerobic, haloalkiliphilic carbohydrate-fermenting bacterium from soda lake and proposing of Cyclonatronumiaceae fam. nov. in the phylum Balneolaeota.</title>
        <authorList>
            <person name="Zhilina T.N."/>
            <person name="Sorokin D.Y."/>
            <person name="Zavarzina D.G."/>
            <person name="Toshchakov S.V."/>
            <person name="Kublanov I.V."/>
        </authorList>
    </citation>
    <scope>NUCLEOTIDE SEQUENCE</scope>
    <source>
        <strain evidence="2">Z-1702</strain>
    </source>
</reference>
<proteinExistence type="predicted"/>
<name>A0A8J7RLZ6_9BACT</name>
<keyword evidence="3" id="KW-1185">Reference proteome</keyword>
<evidence type="ECO:0000313" key="2">
    <source>
        <dbReference type="EMBL" id="MBP3193822.1"/>
    </source>
</evidence>
<evidence type="ECO:0000313" key="3">
    <source>
        <dbReference type="Proteomes" id="UP000673975"/>
    </source>
</evidence>
<protein>
    <submittedName>
        <fullName evidence="2">Uncharacterized protein</fullName>
    </submittedName>
</protein>
<comment type="caution">
    <text evidence="2">The sequence shown here is derived from an EMBL/GenBank/DDBJ whole genome shotgun (WGS) entry which is preliminary data.</text>
</comment>
<dbReference type="EMBL" id="JAFIDN010000015">
    <property type="protein sequence ID" value="MBP3193822.1"/>
    <property type="molecule type" value="Genomic_DNA"/>
</dbReference>
<feature type="region of interest" description="Disordered" evidence="1">
    <location>
        <begin position="34"/>
        <end position="59"/>
    </location>
</feature>
<accession>A0A8J7RLZ6</accession>
<dbReference type="Proteomes" id="UP000673975">
    <property type="component" value="Unassembled WGS sequence"/>
</dbReference>